<gene>
    <name evidence="1" type="ORF">HZU75_03090</name>
</gene>
<protein>
    <submittedName>
        <fullName evidence="1">Cryptochrome/photolyase family protein</fullName>
    </submittedName>
</protein>
<accession>A0A7D5V8B2</accession>
<dbReference type="KEGG" id="cfon:HZU75_03090"/>
<dbReference type="PANTHER" id="PTHR38657:SF1">
    <property type="entry name" value="SLR1343 PROTEIN"/>
    <property type="match status" value="1"/>
</dbReference>
<dbReference type="Gene3D" id="1.25.40.80">
    <property type="match status" value="1"/>
</dbReference>
<dbReference type="InterPro" id="IPR036134">
    <property type="entry name" value="Crypto/Photolyase_FAD-like_sf"/>
</dbReference>
<dbReference type="Gene3D" id="1.10.10.1710">
    <property type="entry name" value="Deoxyribodipyrimidine photolyase-related"/>
    <property type="match status" value="1"/>
</dbReference>
<evidence type="ECO:0000313" key="1">
    <source>
        <dbReference type="EMBL" id="QLI80596.1"/>
    </source>
</evidence>
<sequence>MSTLRLLLGDQLNIRHSWFSATERSRSDVLYVLMELRSETDYAWHHAQKVLGIFAAMRGFAQALQQAGYRVRYFKIGDADNQQDFLQNLRQLVASEQITQLERQQADEFRVEAMLQAAQDELGIAVNVVDCEHFLVDRAAISQQFAHKIPRMEFFYRALRKQYRILLDEHGQPLGGQWNFDQDNRKRWSGQPPAPAWLAHPKDLSELWQEIEAAGIKTIGEPQAANFGWPISRSEAKATLAVFTAQALPHFGAYQDAMSTASPTLFHAGISFALNLKLLHPLEVIHASLDEFAAGRVSLSTVEGFVRQILGWREFVRGVYWARMPGYAQLNELQHQRDLPRWYWDGQTRMNCLKHAIDQSLALGYAHHIQRLMVTGNFALLAGIDPDQVDAWYLGIYVDAFEWVEMPNTRGMSQYADGGLLGSKPYAGSASYISKMSDYCKGCHYQAKLRHGDGACPFNSLYWHFHQRHAPRLQNNPRLGMTYQTWRKMPADEQQATLLQAEQYLQQIDQL</sequence>
<dbReference type="InterPro" id="IPR052551">
    <property type="entry name" value="UV-DNA_repair_photolyase"/>
</dbReference>
<keyword evidence="1" id="KW-0456">Lyase</keyword>
<dbReference type="Pfam" id="PF04244">
    <property type="entry name" value="DPRP"/>
    <property type="match status" value="1"/>
</dbReference>
<dbReference type="AlphaFoldDB" id="A0A7D5V8B2"/>
<reference evidence="1 2" key="1">
    <citation type="journal article" date="2016" name="Int. J. Syst. Evol. Microbiol.">
        <title>Chitinibacter fontanus sp. nov., isolated from a spring.</title>
        <authorList>
            <person name="Sheu S.Y."/>
            <person name="Li Y.S."/>
            <person name="Young C.C."/>
            <person name="Chen W.M."/>
        </authorList>
    </citation>
    <scope>NUCLEOTIDE SEQUENCE [LARGE SCALE GENOMIC DNA]</scope>
    <source>
        <strain evidence="1 2">STM-7</strain>
    </source>
</reference>
<organism evidence="1 2">
    <name type="scientific">Chitinibacter fontanus</name>
    <dbReference type="NCBI Taxonomy" id="1737446"/>
    <lineage>
        <taxon>Bacteria</taxon>
        <taxon>Pseudomonadati</taxon>
        <taxon>Pseudomonadota</taxon>
        <taxon>Betaproteobacteria</taxon>
        <taxon>Neisseriales</taxon>
        <taxon>Chitinibacteraceae</taxon>
        <taxon>Chitinibacter</taxon>
    </lineage>
</organism>
<name>A0A7D5V8B2_9NEIS</name>
<dbReference type="InterPro" id="IPR014729">
    <property type="entry name" value="Rossmann-like_a/b/a_fold"/>
</dbReference>
<dbReference type="EMBL" id="CP058952">
    <property type="protein sequence ID" value="QLI80596.1"/>
    <property type="molecule type" value="Genomic_DNA"/>
</dbReference>
<proteinExistence type="predicted"/>
<dbReference type="InterPro" id="IPR007357">
    <property type="entry name" value="PhrB-like"/>
</dbReference>
<dbReference type="Proteomes" id="UP000510822">
    <property type="component" value="Chromosome"/>
</dbReference>
<dbReference type="Gene3D" id="1.10.579.10">
    <property type="entry name" value="DNA Cyclobutane Dipyrimidine Photolyase, subunit A, domain 3"/>
    <property type="match status" value="1"/>
</dbReference>
<keyword evidence="2" id="KW-1185">Reference proteome</keyword>
<evidence type="ECO:0000313" key="2">
    <source>
        <dbReference type="Proteomes" id="UP000510822"/>
    </source>
</evidence>
<dbReference type="Gene3D" id="3.40.50.620">
    <property type="entry name" value="HUPs"/>
    <property type="match status" value="1"/>
</dbReference>
<dbReference type="GO" id="GO:0016829">
    <property type="term" value="F:lyase activity"/>
    <property type="evidence" value="ECO:0007669"/>
    <property type="project" value="UniProtKB-KW"/>
</dbReference>
<dbReference type="RefSeq" id="WP_180307736.1">
    <property type="nucleotide sequence ID" value="NZ_CP058952.1"/>
</dbReference>
<dbReference type="PANTHER" id="PTHR38657">
    <property type="entry name" value="SLR1343 PROTEIN"/>
    <property type="match status" value="1"/>
</dbReference>
<dbReference type="SUPFAM" id="SSF48173">
    <property type="entry name" value="Cryptochrome/photolyase FAD-binding domain"/>
    <property type="match status" value="1"/>
</dbReference>